<comment type="similarity">
    <text evidence="1">Belongs to the pseudouridine synthase TruD family.</text>
</comment>
<evidence type="ECO:0000259" key="5">
    <source>
        <dbReference type="PROSITE" id="PS50984"/>
    </source>
</evidence>
<keyword evidence="2" id="KW-0819">tRNA processing</keyword>
<dbReference type="InterPro" id="IPR020103">
    <property type="entry name" value="PsdUridine_synth_cat_dom_sf"/>
</dbReference>
<evidence type="ECO:0000313" key="6">
    <source>
        <dbReference type="EMBL" id="VDP70852.1"/>
    </source>
</evidence>
<dbReference type="InterPro" id="IPR020119">
    <property type="entry name" value="PsdUridine_synth_TruD_CS"/>
</dbReference>
<dbReference type="SUPFAM" id="SSF55120">
    <property type="entry name" value="Pseudouridine synthase"/>
    <property type="match status" value="1"/>
</dbReference>
<evidence type="ECO:0000256" key="2">
    <source>
        <dbReference type="ARBA" id="ARBA00022694"/>
    </source>
</evidence>
<dbReference type="Pfam" id="PF01142">
    <property type="entry name" value="TruD"/>
    <property type="match status" value="2"/>
</dbReference>
<proteinExistence type="inferred from homology"/>
<dbReference type="GO" id="GO:0001522">
    <property type="term" value="P:pseudouridine synthesis"/>
    <property type="evidence" value="ECO:0007669"/>
    <property type="project" value="InterPro"/>
</dbReference>
<gene>
    <name evidence="6" type="ORF">ECPE_LOCUS3865</name>
</gene>
<dbReference type="WBParaSite" id="ECPE_0000387001-mRNA-1">
    <property type="protein sequence ID" value="ECPE_0000387001-mRNA-1"/>
    <property type="gene ID" value="ECPE_0000387001"/>
</dbReference>
<dbReference type="Gene3D" id="3.30.2350.20">
    <property type="entry name" value="TruD, catalytic domain"/>
    <property type="match status" value="2"/>
</dbReference>
<dbReference type="CDD" id="cd02576">
    <property type="entry name" value="PseudoU_synth_ScPUS7"/>
    <property type="match status" value="1"/>
</dbReference>
<dbReference type="PANTHER" id="PTHR13326:SF21">
    <property type="entry name" value="PSEUDOURIDYLATE SYNTHASE PUS7L"/>
    <property type="match status" value="1"/>
</dbReference>
<evidence type="ECO:0000313" key="7">
    <source>
        <dbReference type="Proteomes" id="UP000272942"/>
    </source>
</evidence>
<keyword evidence="3" id="KW-0413">Isomerase</keyword>
<feature type="region of interest" description="Disordered" evidence="4">
    <location>
        <begin position="557"/>
        <end position="584"/>
    </location>
</feature>
<dbReference type="AlphaFoldDB" id="A0A183AA80"/>
<accession>A0A183AA80</accession>
<dbReference type="InterPro" id="IPR011760">
    <property type="entry name" value="PsdUridine_synth_TruD_insert"/>
</dbReference>
<dbReference type="InterPro" id="IPR042214">
    <property type="entry name" value="TruD_catalytic"/>
</dbReference>
<dbReference type="NCBIfam" id="TIGR00094">
    <property type="entry name" value="tRNA_TruD_broad"/>
    <property type="match status" value="1"/>
</dbReference>
<dbReference type="PROSITE" id="PS50984">
    <property type="entry name" value="TRUD"/>
    <property type="match status" value="1"/>
</dbReference>
<dbReference type="EMBL" id="UZAN01040760">
    <property type="protein sequence ID" value="VDP70852.1"/>
    <property type="molecule type" value="Genomic_DNA"/>
</dbReference>
<dbReference type="GO" id="GO:0009982">
    <property type="term" value="F:pseudouridine synthase activity"/>
    <property type="evidence" value="ECO:0007669"/>
    <property type="project" value="InterPro"/>
</dbReference>
<feature type="compositionally biased region" description="Basic and acidic residues" evidence="4">
    <location>
        <begin position="445"/>
        <end position="456"/>
    </location>
</feature>
<dbReference type="OrthoDB" id="447290at2759"/>
<feature type="region of interest" description="Disordered" evidence="4">
    <location>
        <begin position="438"/>
        <end position="460"/>
    </location>
</feature>
<dbReference type="GO" id="GO:0005634">
    <property type="term" value="C:nucleus"/>
    <property type="evidence" value="ECO:0007669"/>
    <property type="project" value="TreeGrafter"/>
</dbReference>
<dbReference type="PANTHER" id="PTHR13326">
    <property type="entry name" value="TRNA PSEUDOURIDINE SYNTHASE D"/>
    <property type="match status" value="1"/>
</dbReference>
<reference evidence="6 7" key="2">
    <citation type="submission" date="2018-11" db="EMBL/GenBank/DDBJ databases">
        <authorList>
            <consortium name="Pathogen Informatics"/>
        </authorList>
    </citation>
    <scope>NUCLEOTIDE SEQUENCE [LARGE SCALE GENOMIC DNA]</scope>
    <source>
        <strain evidence="6 7">Egypt</strain>
    </source>
</reference>
<keyword evidence="7" id="KW-1185">Reference proteome</keyword>
<dbReference type="GO" id="GO:0008033">
    <property type="term" value="P:tRNA processing"/>
    <property type="evidence" value="ECO:0007669"/>
    <property type="project" value="UniProtKB-KW"/>
</dbReference>
<dbReference type="InterPro" id="IPR001656">
    <property type="entry name" value="PsdUridine_synth_TruD"/>
</dbReference>
<dbReference type="PROSITE" id="PS01268">
    <property type="entry name" value="UPF0024"/>
    <property type="match status" value="1"/>
</dbReference>
<feature type="compositionally biased region" description="Polar residues" evidence="4">
    <location>
        <begin position="26"/>
        <end position="36"/>
    </location>
</feature>
<dbReference type="GO" id="GO:0003723">
    <property type="term" value="F:RNA binding"/>
    <property type="evidence" value="ECO:0007669"/>
    <property type="project" value="InterPro"/>
</dbReference>
<evidence type="ECO:0000256" key="3">
    <source>
        <dbReference type="ARBA" id="ARBA00023235"/>
    </source>
</evidence>
<feature type="region of interest" description="Disordered" evidence="4">
    <location>
        <begin position="14"/>
        <end position="40"/>
    </location>
</feature>
<feature type="compositionally biased region" description="Polar residues" evidence="4">
    <location>
        <begin position="574"/>
        <end position="584"/>
    </location>
</feature>
<evidence type="ECO:0000256" key="4">
    <source>
        <dbReference type="SAM" id="MobiDB-lite"/>
    </source>
</evidence>
<evidence type="ECO:0000313" key="8">
    <source>
        <dbReference type="WBParaSite" id="ECPE_0000387001-mRNA-1"/>
    </source>
</evidence>
<name>A0A183AA80_9TREM</name>
<feature type="domain" description="TRUD" evidence="5">
    <location>
        <begin position="282"/>
        <end position="530"/>
    </location>
</feature>
<dbReference type="PIRSF" id="PIRSF037016">
    <property type="entry name" value="Pseudouridin_synth_euk_prd"/>
    <property type="match status" value="1"/>
</dbReference>
<evidence type="ECO:0000256" key="1">
    <source>
        <dbReference type="ARBA" id="ARBA00007953"/>
    </source>
</evidence>
<dbReference type="Proteomes" id="UP000272942">
    <property type="component" value="Unassembled WGS sequence"/>
</dbReference>
<organism evidence="8">
    <name type="scientific">Echinostoma caproni</name>
    <dbReference type="NCBI Taxonomy" id="27848"/>
    <lineage>
        <taxon>Eukaryota</taxon>
        <taxon>Metazoa</taxon>
        <taxon>Spiralia</taxon>
        <taxon>Lophotrochozoa</taxon>
        <taxon>Platyhelminthes</taxon>
        <taxon>Trematoda</taxon>
        <taxon>Digenea</taxon>
        <taxon>Plagiorchiida</taxon>
        <taxon>Echinostomata</taxon>
        <taxon>Echinostomatoidea</taxon>
        <taxon>Echinostomatidae</taxon>
        <taxon>Echinostoma</taxon>
    </lineage>
</organism>
<protein>
    <submittedName>
        <fullName evidence="8">TRUD domain-containing protein</fullName>
    </submittedName>
</protein>
<reference evidence="8" key="1">
    <citation type="submission" date="2016-06" db="UniProtKB">
        <authorList>
            <consortium name="WormBaseParasite"/>
        </authorList>
    </citation>
    <scope>IDENTIFICATION</scope>
</reference>
<sequence length="617" mass="68994">MTLPAKRVCLEALPDDVVKPAEEPNSGDSDSDSTSPEGLEESDVGIAAFINPNIHGFKCTLKNRYKQFSLIPFKLTSFVQTKPEAQSAVAILEPYHADLTKLMNHECEQVKIEAPELKEERTAIHKAIRAVYPQLDSRTVRVDESHQIITVNRAASGCPSFRVPKNQAYCRFVLYKEGKDTISAIQLLSRCLHIRPGSFAYAGTKDRRAITTQFVTLKGIDSHRLSALNRKLRGIRLGNFSYVPRPLFLGDLDGNRFTLVLRSVQALDSVVQKAIEVWQRDGFINYYGLQRFGHSAKAKSFDTGRYIIQNDWTSAINAILLPTKADLPCVRQLKHNYLKGDSAKQCADSGPPCMERELLCGVDKHGLTVKALQSLPRNLRQLYVHSYQSRIWNRVATRRIRDLSTDTDSLPHTIAGDLYLPSAADLGCDLLDDFSVVPEDEDSERQDQARRSDDRPSLPCPKVATATDCSSIPITDVVLPLPGFAVRYPENESGQWYHELLKEDGLTVDSLRHQVKDFALPGSYRALVVKPKDVSFTIREYTDPSVPLIESDLQKLEGSANQSNETNAHEHNASSEPVDNSNTSKSERAVVLQFTLPKSSYATVAIRELTKCFVEKH</sequence>